<evidence type="ECO:0000313" key="2">
    <source>
        <dbReference type="EMBL" id="MOY42425.1"/>
    </source>
</evidence>
<reference evidence="2" key="1">
    <citation type="submission" date="2019-04" db="EMBL/GenBank/DDBJ databases">
        <title>An insight into the mialome of Ixodes scapularis.</title>
        <authorList>
            <person name="Ribeiro J.M."/>
            <person name="Mather T.N."/>
            <person name="Karim S."/>
        </authorList>
    </citation>
    <scope>NUCLEOTIDE SEQUENCE</scope>
</reference>
<accession>A0A4D5RZP0</accession>
<name>A0A4D5RZP0_IXOSC</name>
<feature type="chain" id="PRO_5020033605" evidence="1">
    <location>
        <begin position="16"/>
        <end position="92"/>
    </location>
</feature>
<dbReference type="EMBL" id="GHJT01008454">
    <property type="protein sequence ID" value="MOY42425.1"/>
    <property type="molecule type" value="Transcribed_RNA"/>
</dbReference>
<protein>
    <submittedName>
        <fullName evidence="2">Putative secreted protein</fullName>
    </submittedName>
</protein>
<dbReference type="AlphaFoldDB" id="A0A4D5RZP0"/>
<sequence>MISTCLWGHWSAVTCEVVCVITLCCTSPICFKHAYWITCILQSVVVLSDDVKQVFQAQGYSDSNLCKSFCHVPVEVAKNQGRTVAHLLNCFT</sequence>
<feature type="signal peptide" evidence="1">
    <location>
        <begin position="1"/>
        <end position="15"/>
    </location>
</feature>
<keyword evidence="1" id="KW-0732">Signal</keyword>
<evidence type="ECO:0000256" key="1">
    <source>
        <dbReference type="SAM" id="SignalP"/>
    </source>
</evidence>
<proteinExistence type="predicted"/>
<organism evidence="2">
    <name type="scientific">Ixodes scapularis</name>
    <name type="common">Black-legged tick</name>
    <name type="synonym">Deer tick</name>
    <dbReference type="NCBI Taxonomy" id="6945"/>
    <lineage>
        <taxon>Eukaryota</taxon>
        <taxon>Metazoa</taxon>
        <taxon>Ecdysozoa</taxon>
        <taxon>Arthropoda</taxon>
        <taxon>Chelicerata</taxon>
        <taxon>Arachnida</taxon>
        <taxon>Acari</taxon>
        <taxon>Parasitiformes</taxon>
        <taxon>Ixodida</taxon>
        <taxon>Ixodoidea</taxon>
        <taxon>Ixodidae</taxon>
        <taxon>Ixodinae</taxon>
        <taxon>Ixodes</taxon>
    </lineage>
</organism>